<dbReference type="InterPro" id="IPR011008">
    <property type="entry name" value="Dimeric_a/b-barrel"/>
</dbReference>
<accession>A0ABS3W5D0</accession>
<name>A0ABS3W5D0_9BACL</name>
<gene>
    <name evidence="2" type="ORF">I8J29_04880</name>
</gene>
<dbReference type="Proteomes" id="UP000670947">
    <property type="component" value="Unassembled WGS sequence"/>
</dbReference>
<dbReference type="Pfam" id="PF07978">
    <property type="entry name" value="NIPSNAP"/>
    <property type="match status" value="1"/>
</dbReference>
<dbReference type="Gene3D" id="3.30.70.100">
    <property type="match status" value="1"/>
</dbReference>
<sequence length="107" mass="13427">MIYELRIYKLFPGKLDHIRRRFADHTFRIFERLGMQVCDFWEDMEDEPKLYYVMRYESMEERVRQWETFVQDAEWNEVKQASEQSGKIVERVDQIFLKRAEYFNREL</sequence>
<proteinExistence type="predicted"/>
<comment type="caution">
    <text evidence="2">The sequence shown here is derived from an EMBL/GenBank/DDBJ whole genome shotgun (WGS) entry which is preliminary data.</text>
</comment>
<reference evidence="2 3" key="1">
    <citation type="submission" date="2021-03" db="EMBL/GenBank/DDBJ databases">
        <title>Paenibacillus artemisicola MWE-103 whole genome sequence.</title>
        <authorList>
            <person name="Ham Y.J."/>
        </authorList>
    </citation>
    <scope>NUCLEOTIDE SEQUENCE [LARGE SCALE GENOMIC DNA]</scope>
    <source>
        <strain evidence="2 3">MWE-103</strain>
    </source>
</reference>
<evidence type="ECO:0000313" key="3">
    <source>
        <dbReference type="Proteomes" id="UP000670947"/>
    </source>
</evidence>
<organism evidence="2 3">
    <name type="scientific">Paenibacillus artemisiicola</name>
    <dbReference type="NCBI Taxonomy" id="1172618"/>
    <lineage>
        <taxon>Bacteria</taxon>
        <taxon>Bacillati</taxon>
        <taxon>Bacillota</taxon>
        <taxon>Bacilli</taxon>
        <taxon>Bacillales</taxon>
        <taxon>Paenibacillaceae</taxon>
        <taxon>Paenibacillus</taxon>
    </lineage>
</organism>
<protein>
    <submittedName>
        <fullName evidence="2">NIPSNAP family protein</fullName>
    </submittedName>
</protein>
<dbReference type="RefSeq" id="WP_208846538.1">
    <property type="nucleotide sequence ID" value="NZ_JAGGDJ010000002.1"/>
</dbReference>
<feature type="domain" description="NIPSNAP" evidence="1">
    <location>
        <begin position="3"/>
        <end position="101"/>
    </location>
</feature>
<dbReference type="EMBL" id="JAGGDJ010000002">
    <property type="protein sequence ID" value="MBO7743517.1"/>
    <property type="molecule type" value="Genomic_DNA"/>
</dbReference>
<dbReference type="SUPFAM" id="SSF54909">
    <property type="entry name" value="Dimeric alpha+beta barrel"/>
    <property type="match status" value="1"/>
</dbReference>
<dbReference type="InterPro" id="IPR012577">
    <property type="entry name" value="NIPSNAP"/>
</dbReference>
<evidence type="ECO:0000259" key="1">
    <source>
        <dbReference type="Pfam" id="PF07978"/>
    </source>
</evidence>
<evidence type="ECO:0000313" key="2">
    <source>
        <dbReference type="EMBL" id="MBO7743517.1"/>
    </source>
</evidence>
<keyword evidence="3" id="KW-1185">Reference proteome</keyword>